<evidence type="ECO:0008006" key="3">
    <source>
        <dbReference type="Google" id="ProtNLM"/>
    </source>
</evidence>
<name>A0A090AB23_9GAMM</name>
<accession>A0A090AB23</accession>
<dbReference type="HOGENOM" id="CLU_163140_0_0_6"/>
<sequence length="84" mass="9548">MLTKNLDLTEAQQQFPEIISWVKTGIEVILYENNQPLIRLTPMAIQSLAADEPLSPRVLGLHEGQGWISDDFKEPLPDEFWLGT</sequence>
<dbReference type="OrthoDB" id="5570017at2"/>
<dbReference type="Proteomes" id="UP000031623">
    <property type="component" value="Chromosome"/>
</dbReference>
<protein>
    <recommendedName>
        <fullName evidence="3">Prevent-host-death protein</fullName>
    </recommendedName>
</protein>
<evidence type="ECO:0000313" key="2">
    <source>
        <dbReference type="Proteomes" id="UP000031623"/>
    </source>
</evidence>
<reference evidence="1" key="1">
    <citation type="journal article" date="2014" name="ISME J.">
        <title>Ecophysiology of Thioploca ingrica as revealed by the complete genome sequence supplemented with proteomic evidence.</title>
        <authorList>
            <person name="Kojima H."/>
            <person name="Ogura Y."/>
            <person name="Yamamoto N."/>
            <person name="Togashi T."/>
            <person name="Mori H."/>
            <person name="Watanabe T."/>
            <person name="Nemoto F."/>
            <person name="Kurokawa K."/>
            <person name="Hayashi T."/>
            <person name="Fukui M."/>
        </authorList>
    </citation>
    <scope>NUCLEOTIDE SEQUENCE [LARGE SCALE GENOMIC DNA]</scope>
</reference>
<dbReference type="AlphaFoldDB" id="A0A090AB23"/>
<proteinExistence type="predicted"/>
<dbReference type="EMBL" id="AP014633">
    <property type="protein sequence ID" value="BAP54753.1"/>
    <property type="molecule type" value="Genomic_DNA"/>
</dbReference>
<organism evidence="1 2">
    <name type="scientific">Thioploca ingrica</name>
    <dbReference type="NCBI Taxonomy" id="40754"/>
    <lineage>
        <taxon>Bacteria</taxon>
        <taxon>Pseudomonadati</taxon>
        <taxon>Pseudomonadota</taxon>
        <taxon>Gammaproteobacteria</taxon>
        <taxon>Thiotrichales</taxon>
        <taxon>Thiotrichaceae</taxon>
        <taxon>Thioploca</taxon>
    </lineage>
</organism>
<dbReference type="KEGG" id="tig:THII_0456"/>
<gene>
    <name evidence="1" type="ORF">THII_0456</name>
</gene>
<evidence type="ECO:0000313" key="1">
    <source>
        <dbReference type="EMBL" id="BAP54753.1"/>
    </source>
</evidence>
<keyword evidence="2" id="KW-1185">Reference proteome</keyword>